<proteinExistence type="inferred from homology"/>
<dbReference type="Gene3D" id="3.40.50.720">
    <property type="entry name" value="NAD(P)-binding Rossmann-like Domain"/>
    <property type="match status" value="1"/>
</dbReference>
<evidence type="ECO:0000256" key="2">
    <source>
        <dbReference type="ARBA" id="ARBA00023445"/>
    </source>
</evidence>
<keyword evidence="1" id="KW-0560">Oxidoreductase</keyword>
<reference evidence="4 5" key="1">
    <citation type="submission" date="2023-04" db="EMBL/GenBank/DDBJ databases">
        <title>Spirochaete genome identified in red abalone sample constitutes a novel genus.</title>
        <authorList>
            <person name="Sharma S.P."/>
            <person name="Purcell C.M."/>
            <person name="Hyde J.R."/>
            <person name="Severin A.J."/>
        </authorList>
    </citation>
    <scope>NUCLEOTIDE SEQUENCE [LARGE SCALE GENOMIC DNA]</scope>
    <source>
        <strain evidence="4 5">SP-2023</strain>
    </source>
</reference>
<feature type="domain" description="NAD-dependent epimerase/dehydratase" evidence="3">
    <location>
        <begin position="4"/>
        <end position="229"/>
    </location>
</feature>
<dbReference type="SUPFAM" id="SSF51735">
    <property type="entry name" value="NAD(P)-binding Rossmann-fold domains"/>
    <property type="match status" value="1"/>
</dbReference>
<evidence type="ECO:0000313" key="4">
    <source>
        <dbReference type="EMBL" id="WGK69751.1"/>
    </source>
</evidence>
<dbReference type="InterPro" id="IPR001509">
    <property type="entry name" value="Epimerase_deHydtase"/>
</dbReference>
<evidence type="ECO:0000259" key="3">
    <source>
        <dbReference type="Pfam" id="PF01370"/>
    </source>
</evidence>
<dbReference type="Proteomes" id="UP001228690">
    <property type="component" value="Chromosome"/>
</dbReference>
<evidence type="ECO:0000313" key="5">
    <source>
        <dbReference type="Proteomes" id="UP001228690"/>
    </source>
</evidence>
<name>A0ABY8MIK1_9SPIO</name>
<evidence type="ECO:0000256" key="1">
    <source>
        <dbReference type="ARBA" id="ARBA00023002"/>
    </source>
</evidence>
<gene>
    <name evidence="4" type="ORF">P0082_02485</name>
</gene>
<dbReference type="PANTHER" id="PTHR10366:SF564">
    <property type="entry name" value="STEROL-4-ALPHA-CARBOXYLATE 3-DEHYDROGENASE, DECARBOXYLATING"/>
    <property type="match status" value="1"/>
</dbReference>
<accession>A0ABY8MIK1</accession>
<dbReference type="Pfam" id="PF01370">
    <property type="entry name" value="Epimerase"/>
    <property type="match status" value="1"/>
</dbReference>
<organism evidence="4 5">
    <name type="scientific">Candidatus Haliotispira prima</name>
    <dbReference type="NCBI Taxonomy" id="3034016"/>
    <lineage>
        <taxon>Bacteria</taxon>
        <taxon>Pseudomonadati</taxon>
        <taxon>Spirochaetota</taxon>
        <taxon>Spirochaetia</taxon>
        <taxon>Spirochaetales</taxon>
        <taxon>Spirochaetaceae</taxon>
        <taxon>Candidatus Haliotispira</taxon>
    </lineage>
</organism>
<dbReference type="InterPro" id="IPR036291">
    <property type="entry name" value="NAD(P)-bd_dom_sf"/>
</dbReference>
<dbReference type="RefSeq" id="WP_326927937.1">
    <property type="nucleotide sequence ID" value="NZ_CP123443.1"/>
</dbReference>
<dbReference type="PANTHER" id="PTHR10366">
    <property type="entry name" value="NAD DEPENDENT EPIMERASE/DEHYDRATASE"/>
    <property type="match status" value="1"/>
</dbReference>
<dbReference type="InterPro" id="IPR050425">
    <property type="entry name" value="NAD(P)_dehydrat-like"/>
</dbReference>
<keyword evidence="5" id="KW-1185">Reference proteome</keyword>
<dbReference type="EMBL" id="CP123443">
    <property type="protein sequence ID" value="WGK69751.1"/>
    <property type="molecule type" value="Genomic_DNA"/>
</dbReference>
<sequence length="329" mass="36707">MSIALITGGSGHVGANLVRELTARDYKVRSIDFDGDHRAFKGYDVELIKGSVTDIESLNKAFNDVDVVFHTASIISLERKNKNLIRAVNVDGTKNVCEMALKHNINKLIHFSSVDAFVREPLGEPLLEDRPLVVNENSVPYDLSKADAQRIVLEYCERGLNASIIHPSGILGPNDFKPSLFGQEFIKIANGKRPFSINVSYDYVDVRDLCTTAVNCIEKGVSKQNYIVGGNYINFVYMADVISEELGKKLMRGTLPFFSIYLSLPIYFLQSLVTNSPRAITLDSIHTIKVHNKNIPSQLAKEKPGHTPRDIEETIIDTLTFFKDFGVLI</sequence>
<comment type="similarity">
    <text evidence="2">Belongs to the NAD(P)-dependent epimerase/dehydratase family. Dihydroflavonol-4-reductase subfamily.</text>
</comment>
<protein>
    <submittedName>
        <fullName evidence="4">NAD-dependent epimerase/dehydratase family protein</fullName>
    </submittedName>
</protein>